<dbReference type="GO" id="GO:0070988">
    <property type="term" value="P:demethylation"/>
    <property type="evidence" value="ECO:0007669"/>
    <property type="project" value="InterPro"/>
</dbReference>
<dbReference type="Proteomes" id="UP001454036">
    <property type="component" value="Unassembled WGS sequence"/>
</dbReference>
<reference evidence="5 6" key="1">
    <citation type="submission" date="2024-01" db="EMBL/GenBank/DDBJ databases">
        <title>The complete chloroplast genome sequence of Lithospermum erythrorhizon: insights into the phylogenetic relationship among Boraginaceae species and the maternal lineages of purple gromwells.</title>
        <authorList>
            <person name="Okada T."/>
            <person name="Watanabe K."/>
        </authorList>
    </citation>
    <scope>NUCLEOTIDE SEQUENCE [LARGE SCALE GENOMIC DNA]</scope>
</reference>
<dbReference type="PROSITE" id="PS50102">
    <property type="entry name" value="RRM"/>
    <property type="match status" value="1"/>
</dbReference>
<dbReference type="InterPro" id="IPR027450">
    <property type="entry name" value="AlkB-like"/>
</dbReference>
<dbReference type="PANTHER" id="PTHR12463">
    <property type="entry name" value="OXYGENASE-RELATED"/>
    <property type="match status" value="1"/>
</dbReference>
<evidence type="ECO:0000256" key="1">
    <source>
        <dbReference type="ARBA" id="ARBA00007879"/>
    </source>
</evidence>
<dbReference type="InterPro" id="IPR005123">
    <property type="entry name" value="Oxoglu/Fe-dep_dioxygenase_dom"/>
</dbReference>
<evidence type="ECO:0000313" key="5">
    <source>
        <dbReference type="EMBL" id="GAA0176255.1"/>
    </source>
</evidence>
<dbReference type="GO" id="GO:0003723">
    <property type="term" value="F:RNA binding"/>
    <property type="evidence" value="ECO:0007669"/>
    <property type="project" value="UniProtKB-UniRule"/>
</dbReference>
<accession>A0AAV3RM68</accession>
<evidence type="ECO:0000259" key="4">
    <source>
        <dbReference type="PROSITE" id="PS51471"/>
    </source>
</evidence>
<proteinExistence type="inferred from homology"/>
<dbReference type="InterPro" id="IPR032857">
    <property type="entry name" value="ALKBH4"/>
</dbReference>
<dbReference type="PROSITE" id="PS51471">
    <property type="entry name" value="FE2OG_OXY"/>
    <property type="match status" value="1"/>
</dbReference>
<dbReference type="InterPro" id="IPR037151">
    <property type="entry name" value="AlkB-like_sf"/>
</dbReference>
<comment type="similarity">
    <text evidence="1">Belongs to the alkB family.</text>
</comment>
<protein>
    <submittedName>
        <fullName evidence="5">Uncharacterized protein</fullName>
    </submittedName>
</protein>
<dbReference type="FunFam" id="2.60.120.590:FF:000018">
    <property type="entry name" value="ALKylated DNA repair protein AlkB homolog"/>
    <property type="match status" value="1"/>
</dbReference>
<evidence type="ECO:0000313" key="6">
    <source>
        <dbReference type="Proteomes" id="UP001454036"/>
    </source>
</evidence>
<feature type="domain" description="RRM" evidence="3">
    <location>
        <begin position="34"/>
        <end position="112"/>
    </location>
</feature>
<dbReference type="GO" id="GO:0032451">
    <property type="term" value="F:demethylase activity"/>
    <property type="evidence" value="ECO:0007669"/>
    <property type="project" value="TreeGrafter"/>
</dbReference>
<dbReference type="Gene3D" id="3.30.70.330">
    <property type="match status" value="1"/>
</dbReference>
<dbReference type="InterPro" id="IPR000504">
    <property type="entry name" value="RRM_dom"/>
</dbReference>
<organism evidence="5 6">
    <name type="scientific">Lithospermum erythrorhizon</name>
    <name type="common">Purple gromwell</name>
    <name type="synonym">Lithospermum officinale var. erythrorhizon</name>
    <dbReference type="NCBI Taxonomy" id="34254"/>
    <lineage>
        <taxon>Eukaryota</taxon>
        <taxon>Viridiplantae</taxon>
        <taxon>Streptophyta</taxon>
        <taxon>Embryophyta</taxon>
        <taxon>Tracheophyta</taxon>
        <taxon>Spermatophyta</taxon>
        <taxon>Magnoliopsida</taxon>
        <taxon>eudicotyledons</taxon>
        <taxon>Gunneridae</taxon>
        <taxon>Pentapetalae</taxon>
        <taxon>asterids</taxon>
        <taxon>lamiids</taxon>
        <taxon>Boraginales</taxon>
        <taxon>Boraginaceae</taxon>
        <taxon>Boraginoideae</taxon>
        <taxon>Lithospermeae</taxon>
        <taxon>Lithospermum</taxon>
    </lineage>
</organism>
<dbReference type="InterPro" id="IPR035979">
    <property type="entry name" value="RBD_domain_sf"/>
</dbReference>
<dbReference type="AlphaFoldDB" id="A0AAV3RM68"/>
<sequence>MKKYGGLTKIHTVVAEMGVPKFRRAKGGEPPMSTNLYVANCGPALDLPYDVISSVFGSYGQIKGVYAADETGTRVVVSFYNQVSATSAMETLNARNCPQLNNRFLHIRYSVQSISPIQANDSVNVSLEASELGIPGLYLVRDFVSDAEEKELLAAVDCRPWHCLAKRRVQHYGYEFCYNTRNVDTNQYMGELPSFVSPILERVERFENLGATASLDLDQLTVNEYPPGVGLSPHIDTHSAFEECIFSLSLAGPCIMEFRKYQTADWVSESSLNTERMSQDSDKESNFVRRALYLPPRSMLLLSGEARYAWHHYIPHHKVDIVKENLIRRSSRRVSFTLRMVRKGPCGCEFPGYCDSRK</sequence>
<comment type="caution">
    <text evidence="5">The sequence shown here is derived from an EMBL/GenBank/DDBJ whole genome shotgun (WGS) entry which is preliminary data.</text>
</comment>
<dbReference type="Gene3D" id="2.60.120.590">
    <property type="entry name" value="Alpha-ketoglutarate-dependent dioxygenase AlkB-like"/>
    <property type="match status" value="1"/>
</dbReference>
<dbReference type="InterPro" id="IPR012677">
    <property type="entry name" value="Nucleotide-bd_a/b_plait_sf"/>
</dbReference>
<dbReference type="PANTHER" id="PTHR12463:SF1">
    <property type="entry name" value="2-OXOGLUTARATE AND FE-DEPENDENT OXYGENASE FAMILY PROTEIN"/>
    <property type="match status" value="1"/>
</dbReference>
<keyword evidence="2" id="KW-0694">RNA-binding</keyword>
<keyword evidence="6" id="KW-1185">Reference proteome</keyword>
<dbReference type="SUPFAM" id="SSF51197">
    <property type="entry name" value="Clavaminate synthase-like"/>
    <property type="match status" value="1"/>
</dbReference>
<dbReference type="GO" id="GO:0016491">
    <property type="term" value="F:oxidoreductase activity"/>
    <property type="evidence" value="ECO:0007669"/>
    <property type="project" value="TreeGrafter"/>
</dbReference>
<feature type="domain" description="Fe2OG dioxygenase" evidence="4">
    <location>
        <begin position="216"/>
        <end position="342"/>
    </location>
</feature>
<evidence type="ECO:0000259" key="3">
    <source>
        <dbReference type="PROSITE" id="PS50102"/>
    </source>
</evidence>
<evidence type="ECO:0000256" key="2">
    <source>
        <dbReference type="PROSITE-ProRule" id="PRU00176"/>
    </source>
</evidence>
<dbReference type="EMBL" id="BAABME010010028">
    <property type="protein sequence ID" value="GAA0176255.1"/>
    <property type="molecule type" value="Genomic_DNA"/>
</dbReference>
<name>A0AAV3RM68_LITER</name>
<gene>
    <name evidence="5" type="ORF">LIER_29280</name>
</gene>
<dbReference type="Pfam" id="PF13532">
    <property type="entry name" value="2OG-FeII_Oxy_2"/>
    <property type="match status" value="1"/>
</dbReference>
<dbReference type="SUPFAM" id="SSF54928">
    <property type="entry name" value="RNA-binding domain, RBD"/>
    <property type="match status" value="1"/>
</dbReference>